<proteinExistence type="predicted"/>
<organism evidence="1 2">
    <name type="scientific">Azospirillum thiophilum</name>
    <dbReference type="NCBI Taxonomy" id="528244"/>
    <lineage>
        <taxon>Bacteria</taxon>
        <taxon>Pseudomonadati</taxon>
        <taxon>Pseudomonadota</taxon>
        <taxon>Alphaproteobacteria</taxon>
        <taxon>Rhodospirillales</taxon>
        <taxon>Azospirillaceae</taxon>
        <taxon>Azospirillum</taxon>
    </lineage>
</organism>
<dbReference type="KEGG" id="ati:AL072_09615"/>
<name>A0AAC8VX45_9PROT</name>
<gene>
    <name evidence="1" type="ORF">AL072_09615</name>
</gene>
<reference evidence="1 2" key="2">
    <citation type="journal article" date="2016" name="Genome Announc.">
        <title>Complete Genome Sequence of a Strain of Azospirillum thiophilum Isolated from a Sulfide Spring.</title>
        <authorList>
            <person name="Fomenkov A."/>
            <person name="Vincze T."/>
            <person name="Grabovich M."/>
            <person name="Anton B.P."/>
            <person name="Dubinina G."/>
            <person name="Orlova M."/>
            <person name="Belousova E."/>
            <person name="Roberts R.J."/>
        </authorList>
    </citation>
    <scope>NUCLEOTIDE SEQUENCE [LARGE SCALE GENOMIC DNA]</scope>
    <source>
        <strain evidence="1 2">BV-S</strain>
    </source>
</reference>
<reference evidence="2" key="1">
    <citation type="submission" date="2015-08" db="EMBL/GenBank/DDBJ databases">
        <title>Complete Genome Sequence of Azospirillum thiophilum BV-S.</title>
        <authorList>
            <person name="Fomenkov A."/>
            <person name="Vincze T."/>
            <person name="Grabovich M."/>
            <person name="Dubinina G."/>
            <person name="Orlova M."/>
            <person name="Belousova E."/>
            <person name="Roberts R.J."/>
        </authorList>
    </citation>
    <scope>NUCLEOTIDE SEQUENCE [LARGE SCALE GENOMIC DNA]</scope>
    <source>
        <strain evidence="2">BV-S</strain>
    </source>
</reference>
<dbReference type="RefSeq" id="WP_045580515.1">
    <property type="nucleotide sequence ID" value="NZ_CP012401.1"/>
</dbReference>
<evidence type="ECO:0000313" key="1">
    <source>
        <dbReference type="EMBL" id="ALG71128.1"/>
    </source>
</evidence>
<dbReference type="Proteomes" id="UP000069935">
    <property type="component" value="Chromosome 1"/>
</dbReference>
<dbReference type="AlphaFoldDB" id="A0AAC8VX45"/>
<accession>A0AAC8VX45</accession>
<sequence>MGDAALSITPARPAPTRRAVLAGGVAFTAVPDAKIMPPIGMVKGAPVRDPVVDLWSRYMALEADVEAAWTLVEAAKARLPAWAQEAGWPVWTDAMIAEHRLPEAWTQPGLAELVRLHRERLWHCPIGDNAARMQCVVEHRARARAWIARVREQRQLRNVAGIPELVAQADALWDRRSAIEAEILRTRPLTMPGVVCSKLLVWRDNLDGLDEDGAGFTDDIVLSVLSDLQAGVATGASSLPLNAAGDDVRFLAWEAELAELLGRRFEVDEPSTHHRRVDALERLIAWTPASGHVGALVKLRRLVCPQLGLFACGHRTDGDTEAMIRDVMRVIAAHVADGSDG</sequence>
<protein>
    <submittedName>
        <fullName evidence="1">Uncharacterized protein</fullName>
    </submittedName>
</protein>
<dbReference type="EMBL" id="CP012401">
    <property type="protein sequence ID" value="ALG71128.1"/>
    <property type="molecule type" value="Genomic_DNA"/>
</dbReference>
<keyword evidence="2" id="KW-1185">Reference proteome</keyword>
<evidence type="ECO:0000313" key="2">
    <source>
        <dbReference type="Proteomes" id="UP000069935"/>
    </source>
</evidence>